<dbReference type="EMBL" id="RZOA01000026">
    <property type="protein sequence ID" value="KAA8821539.1"/>
    <property type="molecule type" value="Genomic_DNA"/>
</dbReference>
<organism evidence="2 3">
    <name type="scientific">Bifidobacterium vespertilionis</name>
    <dbReference type="NCBI Taxonomy" id="2562524"/>
    <lineage>
        <taxon>Bacteria</taxon>
        <taxon>Bacillati</taxon>
        <taxon>Actinomycetota</taxon>
        <taxon>Actinomycetes</taxon>
        <taxon>Bifidobacteriales</taxon>
        <taxon>Bifidobacteriaceae</taxon>
        <taxon>Bifidobacterium</taxon>
    </lineage>
</organism>
<sequence>MTDHLSDVLANIAPNTPARDLGLLLSGVTSGTPMRIVPESALPHTVAFPESVPEDWRELADDRARRYGATEDDIQAANRFEHDLDEHRAWGLCFFGWSNAAGYGYTDDHDTHATAEDGWNAYAHFAALPFGAQTVMATRVLMGDTDADRVSAWCFMKHERHITWDVDYR</sequence>
<dbReference type="OrthoDB" id="3231893at2"/>
<proteinExistence type="predicted"/>
<dbReference type="Proteomes" id="UP000345527">
    <property type="component" value="Unassembled WGS sequence"/>
</dbReference>
<evidence type="ECO:0000313" key="2">
    <source>
        <dbReference type="EMBL" id="KAA8821539.1"/>
    </source>
</evidence>
<dbReference type="AlphaFoldDB" id="A0A5J5DSP5"/>
<keyword evidence="4" id="KW-1185">Reference proteome</keyword>
<evidence type="ECO:0000313" key="1">
    <source>
        <dbReference type="EMBL" id="KAA8816203.1"/>
    </source>
</evidence>
<evidence type="ECO:0000313" key="4">
    <source>
        <dbReference type="Proteomes" id="UP000374630"/>
    </source>
</evidence>
<evidence type="ECO:0000313" key="3">
    <source>
        <dbReference type="Proteomes" id="UP000345527"/>
    </source>
</evidence>
<gene>
    <name evidence="2" type="ORF">EM848_10425</name>
    <name evidence="1" type="ORF">EMO90_11470</name>
</gene>
<protein>
    <submittedName>
        <fullName evidence="2">Uncharacterized protein</fullName>
    </submittedName>
</protein>
<dbReference type="EMBL" id="RZNZ01000022">
    <property type="protein sequence ID" value="KAA8816203.1"/>
    <property type="molecule type" value="Genomic_DNA"/>
</dbReference>
<accession>A0A5J5DSP5</accession>
<dbReference type="RefSeq" id="WP_150354867.1">
    <property type="nucleotide sequence ID" value="NZ_RZNZ01000022.1"/>
</dbReference>
<name>A0A5J5DSP5_9BIFI</name>
<comment type="caution">
    <text evidence="2">The sequence shown here is derived from an EMBL/GenBank/DDBJ whole genome shotgun (WGS) entry which is preliminary data.</text>
</comment>
<reference evidence="3 4" key="1">
    <citation type="journal article" date="2019" name="Syst. Appl. Microbiol.">
        <title>Characterization of Bifidobacterium species in feaces of the Egyptian fruit bat: Description of B. vespertilionis sp. nov. and B. rousetti sp. nov.</title>
        <authorList>
            <person name="Modesto M."/>
            <person name="Satti M."/>
            <person name="Watanabe K."/>
            <person name="Puglisi E."/>
            <person name="Morelli L."/>
            <person name="Huang C.-H."/>
            <person name="Liou J.-S."/>
            <person name="Miyashita M."/>
            <person name="Tamura T."/>
            <person name="Saito S."/>
            <person name="Mori K."/>
            <person name="Huang L."/>
            <person name="Sciavilla P."/>
            <person name="Sandri C."/>
            <person name="Spiezio C."/>
            <person name="Vitali F."/>
            <person name="Cavalieri D."/>
            <person name="Perpetuini G."/>
            <person name="Tofalo R."/>
            <person name="Bonetti A."/>
            <person name="Arita M."/>
            <person name="Mattarelli P."/>
        </authorList>
    </citation>
    <scope>NUCLEOTIDE SEQUENCE [LARGE SCALE GENOMIC DNA]</scope>
    <source>
        <strain evidence="1 4">RST16</strain>
        <strain evidence="2 3">RST8</strain>
    </source>
</reference>
<dbReference type="Proteomes" id="UP000374630">
    <property type="component" value="Unassembled WGS sequence"/>
</dbReference>